<proteinExistence type="predicted"/>
<feature type="compositionally biased region" description="Basic and acidic residues" evidence="1">
    <location>
        <begin position="546"/>
        <end position="556"/>
    </location>
</feature>
<dbReference type="RefSeq" id="XP_055872597.1">
    <property type="nucleotide sequence ID" value="XM_056016622.1"/>
</dbReference>
<keyword evidence="4" id="KW-1185">Reference proteome</keyword>
<evidence type="ECO:0000313" key="5">
    <source>
        <dbReference type="RefSeq" id="XP_055872597.1"/>
    </source>
</evidence>
<name>A0A9W2ZC40_BIOGL</name>
<feature type="region of interest" description="Disordered" evidence="1">
    <location>
        <begin position="1034"/>
        <end position="1057"/>
    </location>
</feature>
<feature type="signal peptide" evidence="2">
    <location>
        <begin position="1"/>
        <end position="23"/>
    </location>
</feature>
<dbReference type="Proteomes" id="UP001165740">
    <property type="component" value="Chromosome 18"/>
</dbReference>
<feature type="compositionally biased region" description="Basic and acidic residues" evidence="1">
    <location>
        <begin position="491"/>
        <end position="502"/>
    </location>
</feature>
<feature type="compositionally biased region" description="Basic and acidic residues" evidence="1">
    <location>
        <begin position="645"/>
        <end position="655"/>
    </location>
</feature>
<accession>A0A9W2ZC40</accession>
<feature type="region of interest" description="Disordered" evidence="1">
    <location>
        <begin position="673"/>
        <end position="748"/>
    </location>
</feature>
<dbReference type="OrthoDB" id="64893at2759"/>
<dbReference type="AlphaFoldDB" id="A0A9W2ZC40"/>
<dbReference type="InterPro" id="IPR004302">
    <property type="entry name" value="Cellulose/chitin-bd_N"/>
</dbReference>
<gene>
    <name evidence="5" type="primary">LOC106065474</name>
</gene>
<evidence type="ECO:0000256" key="2">
    <source>
        <dbReference type="SAM" id="SignalP"/>
    </source>
</evidence>
<feature type="chain" id="PRO_5040901050" evidence="2">
    <location>
        <begin position="24"/>
        <end position="1205"/>
    </location>
</feature>
<organism evidence="4 5">
    <name type="scientific">Biomphalaria glabrata</name>
    <name type="common">Bloodfluke planorb</name>
    <name type="synonym">Freshwater snail</name>
    <dbReference type="NCBI Taxonomy" id="6526"/>
    <lineage>
        <taxon>Eukaryota</taxon>
        <taxon>Metazoa</taxon>
        <taxon>Spiralia</taxon>
        <taxon>Lophotrochozoa</taxon>
        <taxon>Mollusca</taxon>
        <taxon>Gastropoda</taxon>
        <taxon>Heterobranchia</taxon>
        <taxon>Euthyneura</taxon>
        <taxon>Panpulmonata</taxon>
        <taxon>Hygrophila</taxon>
        <taxon>Lymnaeoidea</taxon>
        <taxon>Planorbidae</taxon>
        <taxon>Biomphalaria</taxon>
    </lineage>
</organism>
<keyword evidence="2" id="KW-0732">Signal</keyword>
<feature type="region of interest" description="Disordered" evidence="1">
    <location>
        <begin position="428"/>
        <end position="514"/>
    </location>
</feature>
<feature type="compositionally biased region" description="Polar residues" evidence="1">
    <location>
        <begin position="481"/>
        <end position="490"/>
    </location>
</feature>
<sequence>MLMFLASSILVTAWMTFPSVVQGHGRLMDPPARNSMWRLGFPNPVNYNDNELYCGGRMTQWARNNGKCGVCGDPHHAKREHEAGGKYANGIITREYKQGDVIDVAVHVTANHKGFFEFRICPVEDPKVEVTQECLDKIVLEKADGNGTKYFLPESQSNQFFNVSLRLPSDLTCKQCVIQWKYRTGNTWDKDETGKFCVGCGPQEEFYNCADVTIHGQSVPNSNRNTKQEKPIGETKKSAILFSNDDSDKGYYNVVAKPGDFSAQKGKLMKESSKYSVLSTDGNAVFQKKESNPTENQIIIQALKKMNSPTSMFNSERFSLLDTLSKGWGAPTGPSFVPYRWQAGVPKQSEADEIRRRFAYNIGGSQLGKSVARNPSDDMINKKVYQRTSPLTTTSQGLNENKSEGIDEADKSFLRKWKLMKMKHVAAQEALKKPGLSRSQPRQSNDIKTQKFQKNLQSMRENSKGRNSPSNSPFSPINWNKNRNSSPNEQETVRAKTVEEKFPAQQTSQKTMKKRLPSWLVTALKIKVNADQEKSTAQSEQNDSSHLNDFDFSDKGSKVNDIYSKKSQDLDKDKDSALQSFGEKGFKSKSQRKTESNSVARSEKREDSVYSNTKYTREQPMNSYQQHDKQSTMSENSDGKNPMQSKERDSNLNKEDTESLVRYIIATLLARKNKAGDDVDSESSGQDFSDKSLPENADQPQFGDLSSPWFTPKSNSGSLLKLTQNKESSRSDSSARHPGFMSAVTDSNKVQSQSYNGFMFGSNRGFHQGYTSGSAKPQESRQVVWTSNDAKDNSAAMEAYKMSLNKLYGNMDTKRNEYRHDSKHSQSVAYQSPLSNRGIISTYQASSQPQHYTNWVSSDSVTTDGDLVHDPNHMWAIRANKRQSHYQQPPQQQPEAQQLVCKALVAFGGGMDRWCTDNCNANFCPNTICVCKRQDPVPIPILSSYSADDNVVEKNNDWEMHIPMKKTHPVARASHVTRDTPFYNPLLQSYATSSQYNPNFDLTQRRKPHSTAFNAFLTNPRLSPLPTQAPFDSYSRFSSKTMSGKVPSRRQGESSRQYVQIDTYRNKNLAARDDVEHIFGQSANAVVSSDYNSGTRKGNWYSHKNVYPMEEASSSLNRNGNLITPERVPFSLPSRTDVRSSSGNFVGNQFPDSSLSERVGAEVSPMSQMRCRAVGAYRGLDHFDEWCESTCFSSMCPLLMCECDD</sequence>
<protein>
    <submittedName>
        <fullName evidence="5">Uncharacterized protein LOC106065474</fullName>
    </submittedName>
</protein>
<evidence type="ECO:0000256" key="1">
    <source>
        <dbReference type="SAM" id="MobiDB-lite"/>
    </source>
</evidence>
<reference evidence="5" key="1">
    <citation type="submission" date="2025-08" db="UniProtKB">
        <authorList>
            <consortium name="RefSeq"/>
        </authorList>
    </citation>
    <scope>IDENTIFICATION</scope>
</reference>
<evidence type="ECO:0000313" key="4">
    <source>
        <dbReference type="Proteomes" id="UP001165740"/>
    </source>
</evidence>
<dbReference type="GeneID" id="106065474"/>
<feature type="domain" description="Chitin-binding type-4" evidence="3">
    <location>
        <begin position="24"/>
        <end position="212"/>
    </location>
</feature>
<feature type="region of interest" description="Disordered" evidence="1">
    <location>
        <begin position="532"/>
        <end position="556"/>
    </location>
</feature>
<feature type="compositionally biased region" description="Polar residues" evidence="1">
    <location>
        <begin position="535"/>
        <end position="545"/>
    </location>
</feature>
<feature type="compositionally biased region" description="Polar residues" evidence="1">
    <location>
        <begin position="609"/>
        <end position="636"/>
    </location>
</feature>
<feature type="compositionally biased region" description="Low complexity" evidence="1">
    <location>
        <begin position="467"/>
        <end position="480"/>
    </location>
</feature>
<evidence type="ECO:0000259" key="3">
    <source>
        <dbReference type="Pfam" id="PF03067"/>
    </source>
</evidence>
<feature type="compositionally biased region" description="Polar residues" evidence="1">
    <location>
        <begin position="708"/>
        <end position="726"/>
    </location>
</feature>
<dbReference type="Pfam" id="PF03067">
    <property type="entry name" value="LPMO_10"/>
    <property type="match status" value="1"/>
</dbReference>
<feature type="compositionally biased region" description="Polar residues" evidence="1">
    <location>
        <begin position="437"/>
        <end position="460"/>
    </location>
</feature>
<feature type="region of interest" description="Disordered" evidence="1">
    <location>
        <begin position="581"/>
        <end position="655"/>
    </location>
</feature>